<evidence type="ECO:0000256" key="1">
    <source>
        <dbReference type="ARBA" id="ARBA00006914"/>
    </source>
</evidence>
<dbReference type="Proteomes" id="UP000596827">
    <property type="component" value="Unassembled WGS sequence"/>
</dbReference>
<dbReference type="AlphaFoldDB" id="A0A923S8L4"/>
<dbReference type="InterPro" id="IPR003959">
    <property type="entry name" value="ATPase_AAA_core"/>
</dbReference>
<reference evidence="6" key="1">
    <citation type="submission" date="2020-08" db="EMBL/GenBank/DDBJ databases">
        <title>Ramlibacter sp. GTP1 16S ribosomal RNA gene genome sequencing and assembly.</title>
        <authorList>
            <person name="Kang M."/>
        </authorList>
    </citation>
    <scope>NUCLEOTIDE SEQUENCE</scope>
    <source>
        <strain evidence="6">GTP1</strain>
    </source>
</reference>
<dbReference type="InterPro" id="IPR003593">
    <property type="entry name" value="AAA+_ATPase"/>
</dbReference>
<dbReference type="SUPFAM" id="SSF52540">
    <property type="entry name" value="P-loop containing nucleoside triphosphate hydrolases"/>
    <property type="match status" value="1"/>
</dbReference>
<evidence type="ECO:0000256" key="2">
    <source>
        <dbReference type="ARBA" id="ARBA00022741"/>
    </source>
</evidence>
<name>A0A923S8L4_9BURK</name>
<feature type="region of interest" description="Disordered" evidence="4">
    <location>
        <begin position="359"/>
        <end position="387"/>
    </location>
</feature>
<feature type="compositionally biased region" description="Basic residues" evidence="4">
    <location>
        <begin position="372"/>
        <end position="387"/>
    </location>
</feature>
<dbReference type="SMART" id="SM00382">
    <property type="entry name" value="AAA"/>
    <property type="match status" value="1"/>
</dbReference>
<proteinExistence type="inferred from homology"/>
<evidence type="ECO:0000259" key="5">
    <source>
        <dbReference type="SMART" id="SM00382"/>
    </source>
</evidence>
<comment type="caution">
    <text evidence="6">The sequence shown here is derived from an EMBL/GenBank/DDBJ whole genome shotgun (WGS) entry which is preliminary data.</text>
</comment>
<dbReference type="EMBL" id="JACORU010000015">
    <property type="protein sequence ID" value="MBC5768217.1"/>
    <property type="molecule type" value="Genomic_DNA"/>
</dbReference>
<sequence>MAATADEFHEIEKDLASLARLAAGDAHEDVRLLLARFVRKYRQKRPDLAAQLDQALKSSQTRGAGGALRRADSPSAPAFSPPPVDSDSRLALIREFDDRRGLEPPLLSASVHRQIESIVLERLESDRLAAKGITPTRSAILVGPPGVGKTLSARWIAARLRKPLWVLDLTAVMSSLLGKTGNNLRAALDHAKANSAVLLLDEIDAIAKRRSDESDIGELKRLVTVILQEVDQWPATGLLLAATNHPELVDPALWRRFEAVVQFGKSEPAAVSAAVRRFLGEDLATFEPWVDALSSTLADASLSDVQRSITALRRRHALNEADAQLLVGQLLGDGMASLSKAQRLALAIDLAKSGQHTHQDVSKLTGVARDTIRRHAGPSPRRGRGLK</sequence>
<dbReference type="GO" id="GO:0005524">
    <property type="term" value="F:ATP binding"/>
    <property type="evidence" value="ECO:0007669"/>
    <property type="project" value="UniProtKB-KW"/>
</dbReference>
<evidence type="ECO:0000313" key="6">
    <source>
        <dbReference type="EMBL" id="MBC5768217.1"/>
    </source>
</evidence>
<dbReference type="InterPro" id="IPR027417">
    <property type="entry name" value="P-loop_NTPase"/>
</dbReference>
<evidence type="ECO:0000256" key="3">
    <source>
        <dbReference type="ARBA" id="ARBA00022840"/>
    </source>
</evidence>
<dbReference type="RefSeq" id="WP_187084745.1">
    <property type="nucleotide sequence ID" value="NZ_JACORU010000015.1"/>
</dbReference>
<keyword evidence="7" id="KW-1185">Reference proteome</keyword>
<dbReference type="InterPro" id="IPR050221">
    <property type="entry name" value="26S_Proteasome_ATPase"/>
</dbReference>
<evidence type="ECO:0000256" key="4">
    <source>
        <dbReference type="SAM" id="MobiDB-lite"/>
    </source>
</evidence>
<accession>A0A923S8L4</accession>
<gene>
    <name evidence="6" type="ORF">H8R02_27380</name>
</gene>
<dbReference type="PANTHER" id="PTHR23073">
    <property type="entry name" value="26S PROTEASOME REGULATORY SUBUNIT"/>
    <property type="match status" value="1"/>
</dbReference>
<dbReference type="CDD" id="cd19481">
    <property type="entry name" value="RecA-like_protease"/>
    <property type="match status" value="1"/>
</dbReference>
<protein>
    <submittedName>
        <fullName evidence="6">AAA family ATPase</fullName>
    </submittedName>
</protein>
<keyword evidence="2" id="KW-0547">Nucleotide-binding</keyword>
<feature type="region of interest" description="Disordered" evidence="4">
    <location>
        <begin position="59"/>
        <end position="86"/>
    </location>
</feature>
<keyword evidence="3" id="KW-0067">ATP-binding</keyword>
<evidence type="ECO:0000313" key="7">
    <source>
        <dbReference type="Proteomes" id="UP000596827"/>
    </source>
</evidence>
<dbReference type="Gene3D" id="3.40.50.300">
    <property type="entry name" value="P-loop containing nucleotide triphosphate hydrolases"/>
    <property type="match status" value="1"/>
</dbReference>
<dbReference type="GO" id="GO:0016887">
    <property type="term" value="F:ATP hydrolysis activity"/>
    <property type="evidence" value="ECO:0007669"/>
    <property type="project" value="InterPro"/>
</dbReference>
<comment type="similarity">
    <text evidence="1">Belongs to the AAA ATPase family.</text>
</comment>
<feature type="domain" description="AAA+ ATPase" evidence="5">
    <location>
        <begin position="135"/>
        <end position="267"/>
    </location>
</feature>
<dbReference type="Pfam" id="PF00004">
    <property type="entry name" value="AAA"/>
    <property type="match status" value="1"/>
</dbReference>
<organism evidence="6 7">
    <name type="scientific">Ramlibacter albus</name>
    <dbReference type="NCBI Taxonomy" id="2079448"/>
    <lineage>
        <taxon>Bacteria</taxon>
        <taxon>Pseudomonadati</taxon>
        <taxon>Pseudomonadota</taxon>
        <taxon>Betaproteobacteria</taxon>
        <taxon>Burkholderiales</taxon>
        <taxon>Comamonadaceae</taxon>
        <taxon>Ramlibacter</taxon>
    </lineage>
</organism>